<reference evidence="1" key="1">
    <citation type="submission" date="2020-10" db="EMBL/GenBank/DDBJ databases">
        <title>Ca. Dormibacterota MAGs.</title>
        <authorList>
            <person name="Montgomery K."/>
        </authorList>
    </citation>
    <scope>NUCLEOTIDE SEQUENCE [LARGE SCALE GENOMIC DNA]</scope>
    <source>
        <strain evidence="1">SC8812_S17_10</strain>
    </source>
</reference>
<accession>A0A934K2L2</accession>
<dbReference type="AlphaFoldDB" id="A0A934K2L2"/>
<dbReference type="Proteomes" id="UP000612893">
    <property type="component" value="Unassembled WGS sequence"/>
</dbReference>
<dbReference type="EMBL" id="JAEKNR010000075">
    <property type="protein sequence ID" value="MBJ7597749.1"/>
    <property type="molecule type" value="Genomic_DNA"/>
</dbReference>
<sequence>MTTLTLTDQVLQKTAELLDGPDVYSVSDAQVLSALKWPPDQEAHLRRLMTQLIEQGNLRGPRSGPLRGDNQIIAVDVLEVTP</sequence>
<comment type="caution">
    <text evidence="1">The sequence shown here is derived from an EMBL/GenBank/DDBJ whole genome shotgun (WGS) entry which is preliminary data.</text>
</comment>
<protein>
    <submittedName>
        <fullName evidence="1">Uncharacterized protein</fullName>
    </submittedName>
</protein>
<evidence type="ECO:0000313" key="2">
    <source>
        <dbReference type="Proteomes" id="UP000612893"/>
    </source>
</evidence>
<proteinExistence type="predicted"/>
<dbReference type="RefSeq" id="WP_338200211.1">
    <property type="nucleotide sequence ID" value="NZ_JAEKNR010000075.1"/>
</dbReference>
<name>A0A934K2L2_9BACT</name>
<organism evidence="1 2">
    <name type="scientific">Candidatus Nephthysia bennettiae</name>
    <dbReference type="NCBI Taxonomy" id="3127016"/>
    <lineage>
        <taxon>Bacteria</taxon>
        <taxon>Bacillati</taxon>
        <taxon>Candidatus Dormiibacterota</taxon>
        <taxon>Candidatus Dormibacteria</taxon>
        <taxon>Candidatus Dormibacterales</taxon>
        <taxon>Candidatus Dormibacteraceae</taxon>
        <taxon>Candidatus Nephthysia</taxon>
    </lineage>
</organism>
<keyword evidence="2" id="KW-1185">Reference proteome</keyword>
<gene>
    <name evidence="1" type="ORF">JF922_06655</name>
</gene>
<evidence type="ECO:0000313" key="1">
    <source>
        <dbReference type="EMBL" id="MBJ7597749.1"/>
    </source>
</evidence>